<dbReference type="CDD" id="cd18139">
    <property type="entry name" value="HLD_clamp_RarA"/>
    <property type="match status" value="1"/>
</dbReference>
<keyword evidence="5" id="KW-0547">Nucleotide-binding</keyword>
<dbReference type="FunFam" id="3.40.50.300:FF:000137">
    <property type="entry name" value="Replication-associated recombination protein A"/>
    <property type="match status" value="1"/>
</dbReference>
<dbReference type="Gene3D" id="3.40.50.300">
    <property type="entry name" value="P-loop containing nucleotide triphosphate hydrolases"/>
    <property type="match status" value="1"/>
</dbReference>
<dbReference type="PANTHER" id="PTHR13779:SF7">
    <property type="entry name" value="ATPASE WRNIP1"/>
    <property type="match status" value="1"/>
</dbReference>
<comment type="function">
    <text evidence="1">DNA-dependent ATPase that plays important roles in cellular responses to stalled DNA replication processes.</text>
</comment>
<dbReference type="GO" id="GO:0016887">
    <property type="term" value="F:ATP hydrolysis activity"/>
    <property type="evidence" value="ECO:0007669"/>
    <property type="project" value="InterPro"/>
</dbReference>
<evidence type="ECO:0000256" key="1">
    <source>
        <dbReference type="ARBA" id="ARBA00002393"/>
    </source>
</evidence>
<dbReference type="Gene3D" id="1.10.3710.10">
    <property type="entry name" value="DNA polymerase III clamp loader subunits, C-terminal domain"/>
    <property type="match status" value="1"/>
</dbReference>
<proteinExistence type="inferred from homology"/>
<dbReference type="FunFam" id="1.10.3710.10:FF:000004">
    <property type="entry name" value="Putative ATPase, AAA family"/>
    <property type="match status" value="1"/>
</dbReference>
<organism evidence="8 9">
    <name type="scientific">Sneathiella chungangensis</name>
    <dbReference type="NCBI Taxonomy" id="1418234"/>
    <lineage>
        <taxon>Bacteria</taxon>
        <taxon>Pseudomonadati</taxon>
        <taxon>Pseudomonadota</taxon>
        <taxon>Alphaproteobacteria</taxon>
        <taxon>Sneathiellales</taxon>
        <taxon>Sneathiellaceae</taxon>
        <taxon>Sneathiella</taxon>
    </lineage>
</organism>
<keyword evidence="9" id="KW-1185">Reference proteome</keyword>
<evidence type="ECO:0000259" key="7">
    <source>
        <dbReference type="SMART" id="SM00382"/>
    </source>
</evidence>
<dbReference type="GO" id="GO:0003677">
    <property type="term" value="F:DNA binding"/>
    <property type="evidence" value="ECO:0007669"/>
    <property type="project" value="InterPro"/>
</dbReference>
<evidence type="ECO:0000256" key="6">
    <source>
        <dbReference type="ARBA" id="ARBA00022840"/>
    </source>
</evidence>
<dbReference type="SUPFAM" id="SSF52540">
    <property type="entry name" value="P-loop containing nucleoside triphosphate hydrolases"/>
    <property type="match status" value="1"/>
</dbReference>
<gene>
    <name evidence="8" type="ORF">GQF03_04815</name>
</gene>
<protein>
    <recommendedName>
        <fullName evidence="3">Replication-associated recombination protein A</fullName>
    </recommendedName>
</protein>
<dbReference type="SUPFAM" id="SSF48019">
    <property type="entry name" value="post-AAA+ oligomerization domain-like"/>
    <property type="match status" value="1"/>
</dbReference>
<evidence type="ECO:0000256" key="3">
    <source>
        <dbReference type="ARBA" id="ARBA00020776"/>
    </source>
</evidence>
<dbReference type="InterPro" id="IPR008921">
    <property type="entry name" value="DNA_pol3_clamp-load_cplx_C"/>
</dbReference>
<dbReference type="AlphaFoldDB" id="A0A845MC75"/>
<dbReference type="GO" id="GO:0017116">
    <property type="term" value="F:single-stranded DNA helicase activity"/>
    <property type="evidence" value="ECO:0007669"/>
    <property type="project" value="TreeGrafter"/>
</dbReference>
<keyword evidence="6" id="KW-0067">ATP-binding</keyword>
<dbReference type="GO" id="GO:0005524">
    <property type="term" value="F:ATP binding"/>
    <property type="evidence" value="ECO:0007669"/>
    <property type="project" value="UniProtKB-KW"/>
</dbReference>
<feature type="domain" description="AAA+ ATPase" evidence="7">
    <location>
        <begin position="51"/>
        <end position="167"/>
    </location>
</feature>
<dbReference type="Gene3D" id="1.10.8.60">
    <property type="match status" value="1"/>
</dbReference>
<evidence type="ECO:0000256" key="5">
    <source>
        <dbReference type="ARBA" id="ARBA00022741"/>
    </source>
</evidence>
<evidence type="ECO:0000256" key="4">
    <source>
        <dbReference type="ARBA" id="ARBA00022705"/>
    </source>
</evidence>
<dbReference type="SMART" id="SM00382">
    <property type="entry name" value="AAA"/>
    <property type="match status" value="1"/>
</dbReference>
<dbReference type="GO" id="GO:0000731">
    <property type="term" value="P:DNA synthesis involved in DNA repair"/>
    <property type="evidence" value="ECO:0007669"/>
    <property type="project" value="TreeGrafter"/>
</dbReference>
<dbReference type="EMBL" id="WTVA01000001">
    <property type="protein sequence ID" value="MZR21643.1"/>
    <property type="molecule type" value="Genomic_DNA"/>
</dbReference>
<dbReference type="InterPro" id="IPR021886">
    <property type="entry name" value="MgsA_C"/>
</dbReference>
<dbReference type="Pfam" id="PF00004">
    <property type="entry name" value="AAA"/>
    <property type="match status" value="1"/>
</dbReference>
<evidence type="ECO:0000256" key="2">
    <source>
        <dbReference type="ARBA" id="ARBA00008959"/>
    </source>
</evidence>
<comment type="similarity">
    <text evidence="2">Belongs to the AAA ATPase family. RarA/MGS1/WRNIP1 subfamily.</text>
</comment>
<dbReference type="InterPro" id="IPR032423">
    <property type="entry name" value="AAA_assoc_2"/>
</dbReference>
<keyword evidence="4" id="KW-0235">DNA replication</keyword>
<dbReference type="GO" id="GO:0008047">
    <property type="term" value="F:enzyme activator activity"/>
    <property type="evidence" value="ECO:0007669"/>
    <property type="project" value="TreeGrafter"/>
</dbReference>
<dbReference type="Gene3D" id="1.20.272.10">
    <property type="match status" value="1"/>
</dbReference>
<dbReference type="RefSeq" id="WP_161338024.1">
    <property type="nucleotide sequence ID" value="NZ_JBHSDG010000002.1"/>
</dbReference>
<dbReference type="Proteomes" id="UP000445696">
    <property type="component" value="Unassembled WGS sequence"/>
</dbReference>
<name>A0A845MC75_9PROT</name>
<sequence length="438" mass="48770">MSNLFEAAGDPLESDRPLADRLRPSRLDEVVGQDHLLKKDAPLKRMLDAGWLASIIFWGPPGSGKTTIARLLAKEVGMHFEQISAVFSGVADLRKAFEAAKLRRQDGRKTLLFVDEIHRFNRSQQDGFLPFVEDGTITLVGATTENPSFELNGALLSRCQVLVLNRHDEASLRTLMARATELEGRPAPLDEEAKTALVQLADGDGRFFLNMLEAVYHSGEDMLDAGRLTEVITKRAPAYDKDREGHYNLISALHKSLRGSDVDAALYWFSRMIDGGENPLYIARRLVRFAVEDIGLADPNALVQANAAKDAYEFLGSPEGDLAVAQSVIYLATAPKSNAAYRAFGQAKTAAKKHGSHMPPKHILNAPTKMMKDMGYGAGYDYDHNAEDGFSGQSYFPDEMKREQYYSPVERGFERDIKKRLEYWARLRAEKQAGKTDK</sequence>
<dbReference type="InterPro" id="IPR003959">
    <property type="entry name" value="ATPase_AAA_core"/>
</dbReference>
<dbReference type="Pfam" id="PF16193">
    <property type="entry name" value="AAA_assoc_2"/>
    <property type="match status" value="1"/>
</dbReference>
<dbReference type="CDD" id="cd00009">
    <property type="entry name" value="AAA"/>
    <property type="match status" value="1"/>
</dbReference>
<dbReference type="FunFam" id="1.20.272.10:FF:000001">
    <property type="entry name" value="Putative AAA family ATPase"/>
    <property type="match status" value="1"/>
</dbReference>
<dbReference type="GO" id="GO:0006261">
    <property type="term" value="P:DNA-templated DNA replication"/>
    <property type="evidence" value="ECO:0007669"/>
    <property type="project" value="TreeGrafter"/>
</dbReference>
<dbReference type="InterPro" id="IPR003593">
    <property type="entry name" value="AAA+_ATPase"/>
</dbReference>
<comment type="caution">
    <text evidence="8">The sequence shown here is derived from an EMBL/GenBank/DDBJ whole genome shotgun (WGS) entry which is preliminary data.</text>
</comment>
<evidence type="ECO:0000313" key="8">
    <source>
        <dbReference type="EMBL" id="MZR21643.1"/>
    </source>
</evidence>
<dbReference type="OrthoDB" id="9778364at2"/>
<reference evidence="8 9" key="1">
    <citation type="journal article" date="2014" name="Int. J. Syst. Evol. Microbiol.">
        <title>Sneathiella chungangensis sp. nov., isolated from a marine sand, and emended description of the genus Sneathiella.</title>
        <authorList>
            <person name="Siamphan C."/>
            <person name="Kim H."/>
            <person name="Lee J.S."/>
            <person name="Kim W."/>
        </authorList>
    </citation>
    <scope>NUCLEOTIDE SEQUENCE [LARGE SCALE GENOMIC DNA]</scope>
    <source>
        <strain evidence="8 9">KCTC 32476</strain>
    </source>
</reference>
<dbReference type="InterPro" id="IPR051314">
    <property type="entry name" value="AAA_ATPase_RarA/MGS1/WRNIP1"/>
</dbReference>
<evidence type="ECO:0000313" key="9">
    <source>
        <dbReference type="Proteomes" id="UP000445696"/>
    </source>
</evidence>
<dbReference type="InterPro" id="IPR027417">
    <property type="entry name" value="P-loop_NTPase"/>
</dbReference>
<dbReference type="PANTHER" id="PTHR13779">
    <property type="entry name" value="WERNER HELICASE-INTERACTING PROTEIN 1 FAMILY MEMBER"/>
    <property type="match status" value="1"/>
</dbReference>
<dbReference type="Pfam" id="PF12002">
    <property type="entry name" value="MgsA_C"/>
    <property type="match status" value="1"/>
</dbReference>
<accession>A0A845MC75</accession>